<dbReference type="InterPro" id="IPR001024">
    <property type="entry name" value="PLAT/LH2_dom"/>
</dbReference>
<feature type="domain" description="PLAT" evidence="14">
    <location>
        <begin position="2"/>
        <end position="120"/>
    </location>
</feature>
<evidence type="ECO:0000256" key="6">
    <source>
        <dbReference type="ARBA" id="ARBA00022964"/>
    </source>
</evidence>
<keyword evidence="9" id="KW-0443">Lipid metabolism</keyword>
<evidence type="ECO:0000259" key="15">
    <source>
        <dbReference type="PROSITE" id="PS51393"/>
    </source>
</evidence>
<evidence type="ECO:0000256" key="13">
    <source>
        <dbReference type="RuleBase" id="RU003974"/>
    </source>
</evidence>
<evidence type="ECO:0000256" key="12">
    <source>
        <dbReference type="PROSITE-ProRule" id="PRU00152"/>
    </source>
</evidence>
<dbReference type="Ensembl" id="ENSLLET00000027335.1">
    <property type="protein sequence ID" value="ENSLLEP00000026329.1"/>
    <property type="gene ID" value="ENSLLEG00000016463.1"/>
</dbReference>
<evidence type="ECO:0000259" key="14">
    <source>
        <dbReference type="PROSITE" id="PS50095"/>
    </source>
</evidence>
<evidence type="ECO:0000256" key="11">
    <source>
        <dbReference type="PIRSR" id="PIRSR601885-3"/>
    </source>
</evidence>
<dbReference type="Gene3D" id="2.60.60.20">
    <property type="entry name" value="PLAT/LH2 domain"/>
    <property type="match status" value="1"/>
</dbReference>
<dbReference type="Pfam" id="PF01477">
    <property type="entry name" value="PLAT"/>
    <property type="match status" value="1"/>
</dbReference>
<evidence type="ECO:0000256" key="2">
    <source>
        <dbReference type="ARBA" id="ARBA00005189"/>
    </source>
</evidence>
<evidence type="ECO:0000256" key="1">
    <source>
        <dbReference type="ARBA" id="ARBA00004496"/>
    </source>
</evidence>
<dbReference type="PRINTS" id="PR00467">
    <property type="entry name" value="MAMLPOXGNASE"/>
</dbReference>
<evidence type="ECO:0000256" key="4">
    <source>
        <dbReference type="ARBA" id="ARBA00022490"/>
    </source>
</evidence>
<dbReference type="GO" id="GO:0005737">
    <property type="term" value="C:cytoplasm"/>
    <property type="evidence" value="ECO:0007669"/>
    <property type="project" value="UniProtKB-SubCell"/>
</dbReference>
<feature type="binding site" evidence="10">
    <location>
        <position position="671"/>
    </location>
    <ligand>
        <name>Fe cation</name>
        <dbReference type="ChEBI" id="CHEBI:24875"/>
        <note>catalytic</note>
    </ligand>
</feature>
<dbReference type="PROSITE" id="PS50095">
    <property type="entry name" value="PLAT"/>
    <property type="match status" value="1"/>
</dbReference>
<dbReference type="GO" id="GO:0034440">
    <property type="term" value="P:lipid oxidation"/>
    <property type="evidence" value="ECO:0007669"/>
    <property type="project" value="InterPro"/>
</dbReference>
<comment type="similarity">
    <text evidence="3 13">Belongs to the lipoxygenase family.</text>
</comment>
<evidence type="ECO:0000256" key="8">
    <source>
        <dbReference type="ARBA" id="ARBA00023004"/>
    </source>
</evidence>
<comment type="pathway">
    <text evidence="2">Lipid metabolism.</text>
</comment>
<evidence type="ECO:0000313" key="16">
    <source>
        <dbReference type="Ensembl" id="ENSLLEP00000026329.1"/>
    </source>
</evidence>
<dbReference type="GO" id="GO:0016702">
    <property type="term" value="F:oxidoreductase activity, acting on single donors with incorporation of molecular oxygen, incorporation of two atoms of oxygen"/>
    <property type="evidence" value="ECO:0007669"/>
    <property type="project" value="InterPro"/>
</dbReference>
<dbReference type="GO" id="GO:0005506">
    <property type="term" value="F:iron ion binding"/>
    <property type="evidence" value="ECO:0007669"/>
    <property type="project" value="InterPro"/>
</dbReference>
<feature type="binding site" evidence="10">
    <location>
        <position position="548"/>
    </location>
    <ligand>
        <name>Fe cation</name>
        <dbReference type="ChEBI" id="CHEBI:24875"/>
        <note>catalytic</note>
    </ligand>
</feature>
<keyword evidence="4" id="KW-0963">Cytoplasm</keyword>
<dbReference type="InterPro" id="IPR020833">
    <property type="entry name" value="LipOase_Fe_BS"/>
</dbReference>
<feature type="domain" description="Lipoxygenase" evidence="15">
    <location>
        <begin position="120"/>
        <end position="671"/>
    </location>
</feature>
<comment type="cofactor">
    <cofactor evidence="10">
        <name>Fe cation</name>
        <dbReference type="ChEBI" id="CHEBI:24875"/>
    </cofactor>
    <text evidence="10">Binds 1 Fe cation per subunit.</text>
</comment>
<comment type="subcellular location">
    <subcellularLocation>
        <location evidence="1">Cytoplasm</location>
    </subcellularLocation>
</comment>
<evidence type="ECO:0000313" key="17">
    <source>
        <dbReference type="Proteomes" id="UP000694569"/>
    </source>
</evidence>
<keyword evidence="17" id="KW-1185">Reference proteome</keyword>
<keyword evidence="5 10" id="KW-0479">Metal-binding</keyword>
<dbReference type="InterPro" id="IPR000907">
    <property type="entry name" value="LipOase"/>
</dbReference>
<dbReference type="FunFam" id="1.20.245.10:FF:000001">
    <property type="entry name" value="Arachidonate 5-lipoxygenase a"/>
    <property type="match status" value="1"/>
</dbReference>
<dbReference type="PROSITE" id="PS00711">
    <property type="entry name" value="LIPOXYGENASE_1"/>
    <property type="match status" value="1"/>
</dbReference>
<reference evidence="16" key="2">
    <citation type="submission" date="2025-09" db="UniProtKB">
        <authorList>
            <consortium name="Ensembl"/>
        </authorList>
    </citation>
    <scope>IDENTIFICATION</scope>
</reference>
<dbReference type="InterPro" id="IPR036392">
    <property type="entry name" value="PLAT/LH2_dom_sf"/>
</dbReference>
<dbReference type="GeneTree" id="ENSGT00940000156796"/>
<keyword evidence="8 10" id="KW-0408">Iron</keyword>
<keyword evidence="7 13" id="KW-0560">Oxidoreductase</keyword>
<dbReference type="Pfam" id="PF00305">
    <property type="entry name" value="Lipoxygenase"/>
    <property type="match status" value="1"/>
</dbReference>
<dbReference type="InterPro" id="IPR001885">
    <property type="entry name" value="LipOase_mml"/>
</dbReference>
<feature type="site" description="Essential for stabilizing binding to COTL1" evidence="11">
    <location>
        <position position="105"/>
    </location>
</feature>
<dbReference type="SUPFAM" id="SSF49723">
    <property type="entry name" value="Lipase/lipooxygenase domain (PLAT/LH2 domain)"/>
    <property type="match status" value="1"/>
</dbReference>
<organism evidence="16 17">
    <name type="scientific">Leptobrachium leishanense</name>
    <name type="common">Leishan spiny toad</name>
    <dbReference type="NCBI Taxonomy" id="445787"/>
    <lineage>
        <taxon>Eukaryota</taxon>
        <taxon>Metazoa</taxon>
        <taxon>Chordata</taxon>
        <taxon>Craniata</taxon>
        <taxon>Vertebrata</taxon>
        <taxon>Euteleostomi</taxon>
        <taxon>Amphibia</taxon>
        <taxon>Batrachia</taxon>
        <taxon>Anura</taxon>
        <taxon>Pelobatoidea</taxon>
        <taxon>Megophryidae</taxon>
        <taxon>Leptobrachium</taxon>
    </lineage>
</organism>
<dbReference type="PRINTS" id="PR00087">
    <property type="entry name" value="LIPOXYGENASE"/>
</dbReference>
<protein>
    <submittedName>
        <fullName evidence="16">Uncharacterized protein</fullName>
    </submittedName>
</protein>
<reference evidence="16" key="1">
    <citation type="submission" date="2025-08" db="UniProtKB">
        <authorList>
            <consortium name="Ensembl"/>
        </authorList>
    </citation>
    <scope>IDENTIFICATION</scope>
</reference>
<dbReference type="PROSITE" id="PS51393">
    <property type="entry name" value="LIPOXYGENASE_3"/>
    <property type="match status" value="1"/>
</dbReference>
<evidence type="ECO:0000256" key="9">
    <source>
        <dbReference type="ARBA" id="ARBA00023098"/>
    </source>
</evidence>
<evidence type="ECO:0000256" key="7">
    <source>
        <dbReference type="ARBA" id="ARBA00023002"/>
    </source>
</evidence>
<name>A0A8C5WBH6_9ANUR</name>
<dbReference type="AlphaFoldDB" id="A0A8C5WBH6"/>
<sequence>MVQYRIQVATGPQEDAAAAASSNDNISIALVGTNGESIKKILGPPSVVGAVQQYNIQTPGDLGEILCVRLYKACVPKLLTHPWFCKYVHVISPDRKRYQFPCHRWICGVQALEILEGKGVVLAGTVSPLILQRRRSELDRNREKYRWKVYAEGAPYCIDAETTQDLSSNEQYSCEKLSSFGFTLAASGLEATLKGYLLRCDPWKDLNEINNLFSFKKTHMPDLTSQMWNVDTFFGYQYLNGVNPMSVRKCTKIPGNFPVTQDMVASTLGSSTDLQQELESGNIFLADYNILEGIPTNTINGKKQYLAAPLCLLWKSLQDHLIPIAIQLGQQPGPENPIFVTSDPEWDWTLAKIWVRYAEFQLHELDHHLLRTHLLAEVICLATVRNLPTQQPLLKLLLPHFDFTLEINILARSQLIGPGGLFDKAFVTGNGGVPILVRKALERLTYTSLCLPDDLKDRGMESIPKHYYREDGMKIWSAMEKFASDIVNYYYKDDDMVSKDPELQAWIKEIFQRGFLERESSGIPSSLRSRAEVIKFATMVMFSCSAQHAAVNSGQFDFYSWMPNAPSSLRQPPPTKKGVTTFQSILDAMPEMNTTALAMVTVWLLSKEPEDKKPLGDYKNSYFLEETPLKFSQAFQNRMAEISKDIQQRNKSMNLTYLYLDPKVIECSVSI</sequence>
<dbReference type="PANTHER" id="PTHR11771">
    <property type="entry name" value="LIPOXYGENASE"/>
    <property type="match status" value="1"/>
</dbReference>
<dbReference type="InterPro" id="IPR036226">
    <property type="entry name" value="LipOase_C_sf"/>
</dbReference>
<dbReference type="Gene3D" id="1.20.245.10">
    <property type="entry name" value="Lipoxygenase-1, Domain 5"/>
    <property type="match status" value="1"/>
</dbReference>
<feature type="binding site" evidence="10">
    <location>
        <position position="373"/>
    </location>
    <ligand>
        <name>Fe cation</name>
        <dbReference type="ChEBI" id="CHEBI:24875"/>
        <note>catalytic</note>
    </ligand>
</feature>
<evidence type="ECO:0000256" key="3">
    <source>
        <dbReference type="ARBA" id="ARBA00009419"/>
    </source>
</evidence>
<evidence type="ECO:0000256" key="10">
    <source>
        <dbReference type="PIRSR" id="PIRSR601885-1"/>
    </source>
</evidence>
<dbReference type="SMART" id="SM00308">
    <property type="entry name" value="LH2"/>
    <property type="match status" value="1"/>
</dbReference>
<dbReference type="Gene3D" id="3.10.450.60">
    <property type="match status" value="1"/>
</dbReference>
<feature type="binding site" evidence="10">
    <location>
        <position position="368"/>
    </location>
    <ligand>
        <name>Fe cation</name>
        <dbReference type="ChEBI" id="CHEBI:24875"/>
        <note>catalytic</note>
    </ligand>
</feature>
<evidence type="ECO:0000256" key="5">
    <source>
        <dbReference type="ARBA" id="ARBA00022723"/>
    </source>
</evidence>
<comment type="caution">
    <text evidence="12">Lacks conserved residue(s) required for the propagation of feature annotation.</text>
</comment>
<proteinExistence type="inferred from homology"/>
<keyword evidence="6 13" id="KW-0223">Dioxygenase</keyword>
<accession>A0A8C5WBH6</accession>
<dbReference type="InterPro" id="IPR013819">
    <property type="entry name" value="LipOase_C"/>
</dbReference>
<dbReference type="SUPFAM" id="SSF48484">
    <property type="entry name" value="Lipoxigenase"/>
    <property type="match status" value="1"/>
</dbReference>
<dbReference type="Proteomes" id="UP000694569">
    <property type="component" value="Unplaced"/>
</dbReference>